<dbReference type="PANTHER" id="PTHR30486">
    <property type="entry name" value="TWITCHING MOTILITY PROTEIN PILT"/>
    <property type="match status" value="1"/>
</dbReference>
<dbReference type="AlphaFoldDB" id="A0A9Y2AJZ5"/>
<dbReference type="NCBIfam" id="TIGR01420">
    <property type="entry name" value="pilT_fam"/>
    <property type="match status" value="1"/>
</dbReference>
<dbReference type="RefSeq" id="WP_309320751.1">
    <property type="nucleotide sequence ID" value="NZ_CP120678.1"/>
</dbReference>
<reference evidence="3" key="1">
    <citation type="submission" date="2023-03" db="EMBL/GenBank/DDBJ databases">
        <title>Selenobaculum gbiensis gen. nov. sp. nov., a new bacterium isolated from the gut microbiota of IBD patient.</title>
        <authorList>
            <person name="Yeo S."/>
            <person name="Park H."/>
            <person name="Huh C.S."/>
        </authorList>
    </citation>
    <scope>NUCLEOTIDE SEQUENCE</scope>
    <source>
        <strain evidence="3">ICN-92133</strain>
    </source>
</reference>
<dbReference type="SUPFAM" id="SSF52540">
    <property type="entry name" value="P-loop containing nucleoside triphosphate hydrolases"/>
    <property type="match status" value="1"/>
</dbReference>
<evidence type="ECO:0000313" key="3">
    <source>
        <dbReference type="EMBL" id="WIW71832.1"/>
    </source>
</evidence>
<protein>
    <submittedName>
        <fullName evidence="3">Type IV pilus twitching motility protein PilT</fullName>
    </submittedName>
</protein>
<dbReference type="InterPro" id="IPR006321">
    <property type="entry name" value="PilT/PilU"/>
</dbReference>
<dbReference type="InterPro" id="IPR003593">
    <property type="entry name" value="AAA+_ATPase"/>
</dbReference>
<dbReference type="GO" id="GO:0005524">
    <property type="term" value="F:ATP binding"/>
    <property type="evidence" value="ECO:0007669"/>
    <property type="project" value="InterPro"/>
</dbReference>
<comment type="similarity">
    <text evidence="1">Belongs to the GSP E family.</text>
</comment>
<dbReference type="Gene3D" id="3.30.450.90">
    <property type="match status" value="1"/>
</dbReference>
<dbReference type="PANTHER" id="PTHR30486:SF16">
    <property type="entry name" value="TWITCHING MOTILITY PROTEIN PILT"/>
    <property type="match status" value="1"/>
</dbReference>
<evidence type="ECO:0000256" key="1">
    <source>
        <dbReference type="ARBA" id="ARBA00006611"/>
    </source>
</evidence>
<organism evidence="3 4">
    <name type="scientific">Selenobaculum gibii</name>
    <dbReference type="NCBI Taxonomy" id="3054208"/>
    <lineage>
        <taxon>Bacteria</taxon>
        <taxon>Bacillati</taxon>
        <taxon>Bacillota</taxon>
        <taxon>Negativicutes</taxon>
        <taxon>Selenomonadales</taxon>
        <taxon>Selenomonadaceae</taxon>
        <taxon>Selenobaculum</taxon>
    </lineage>
</organism>
<dbReference type="KEGG" id="sgbi:P3F81_05940"/>
<sequence>MLTQTYKNEQFSKIDELLKEAARKKASDLHLTVGIQPAFRINGKLVFSEHNRLLPNDTREMFESITNDNQKAHFLEYGEVDFSYSLSGYGRFRVNAFRQRGTIAIVLRLVADRIPTLEDLGHPDILKTLALKPRGLVLVTGPTGSGKSTTLAAMINLINQTQYSHIITMEDPVEYLHRHNKSIVNQREVNTDSLSFGNALRAALREDPDVILVGEMRDAETVSTAITAAETGHLVFATLHTCDAAQTVDRIIDTFPPYQQQQVKVQLSMTLQGIIAQQLLPRKDGDGRIAALEIMIATPAIRNLIREGKTHHIISSIQTGAKMGMQTMDMALKNLVQQNLIKMEDALACANDPDILLRNSPVNRLV</sequence>
<evidence type="ECO:0000259" key="2">
    <source>
        <dbReference type="PROSITE" id="PS00662"/>
    </source>
</evidence>
<dbReference type="Gene3D" id="3.40.50.300">
    <property type="entry name" value="P-loop containing nucleotide triphosphate hydrolases"/>
    <property type="match status" value="1"/>
</dbReference>
<dbReference type="InterPro" id="IPR050921">
    <property type="entry name" value="T4SS_GSP_E_ATPase"/>
</dbReference>
<dbReference type="PROSITE" id="PS00662">
    <property type="entry name" value="T2SP_E"/>
    <property type="match status" value="1"/>
</dbReference>
<dbReference type="InterPro" id="IPR001482">
    <property type="entry name" value="T2SS/T4SS_dom"/>
</dbReference>
<dbReference type="InterPro" id="IPR027417">
    <property type="entry name" value="P-loop_NTPase"/>
</dbReference>
<feature type="domain" description="Bacterial type II secretion system protein E" evidence="2">
    <location>
        <begin position="204"/>
        <end position="218"/>
    </location>
</feature>
<dbReference type="CDD" id="cd01131">
    <property type="entry name" value="PilT"/>
    <property type="match status" value="1"/>
</dbReference>
<dbReference type="Pfam" id="PF00437">
    <property type="entry name" value="T2SSE"/>
    <property type="match status" value="1"/>
</dbReference>
<proteinExistence type="inferred from homology"/>
<dbReference type="EMBL" id="CP120678">
    <property type="protein sequence ID" value="WIW71832.1"/>
    <property type="molecule type" value="Genomic_DNA"/>
</dbReference>
<keyword evidence="4" id="KW-1185">Reference proteome</keyword>
<dbReference type="SMART" id="SM00382">
    <property type="entry name" value="AAA"/>
    <property type="match status" value="1"/>
</dbReference>
<accession>A0A9Y2AJZ5</accession>
<name>A0A9Y2AJZ5_9FIRM</name>
<evidence type="ECO:0000313" key="4">
    <source>
        <dbReference type="Proteomes" id="UP001243623"/>
    </source>
</evidence>
<gene>
    <name evidence="3" type="ORF">P3F81_05940</name>
</gene>
<dbReference type="Proteomes" id="UP001243623">
    <property type="component" value="Chromosome"/>
</dbReference>
<dbReference type="GO" id="GO:0016887">
    <property type="term" value="F:ATP hydrolysis activity"/>
    <property type="evidence" value="ECO:0007669"/>
    <property type="project" value="InterPro"/>
</dbReference>